<dbReference type="EMBL" id="JAARXI010000001">
    <property type="protein sequence ID" value="MBC2115027.1"/>
    <property type="molecule type" value="Genomic_DNA"/>
</dbReference>
<proteinExistence type="predicted"/>
<dbReference type="InterPro" id="IPR025506">
    <property type="entry name" value="Abi_alpha"/>
</dbReference>
<comment type="caution">
    <text evidence="1">The sequence shown here is derived from an EMBL/GenBank/DDBJ whole genome shotgun (WGS) entry which is preliminary data.</text>
</comment>
<reference evidence="1 2" key="1">
    <citation type="submission" date="2020-03" db="EMBL/GenBank/DDBJ databases">
        <title>Soil Listeria distribution.</title>
        <authorList>
            <person name="Liao J."/>
            <person name="Wiedmann M."/>
        </authorList>
    </citation>
    <scope>NUCLEOTIDE SEQUENCE [LARGE SCALE GENOMIC DNA]</scope>
    <source>
        <strain evidence="1 2">FSL L7-0360</strain>
    </source>
</reference>
<sequence length="312" mass="35738">MDGLFQNALIPFATALGGGVGARVVSEPLNVLDNWFYKVYGHKSELERRKRELKNSKELELYEEQVDFELKLGQFKEEIAEKISEIPQENIVVPDKHMLAIIMENSRLYLDIDIVRQAFATLISSTMDSEKKDSVHPSYVETIKQLTTKEATLLTQLNGTFGFLFVINIKFRVGGSFGGLSKKSAPIYFFKHIDNSTVFSSDKEAIGTFFYIEQADTSTVFILEKLNLIRISKFNEADYGRLLNFNMEDLRAACLEKIEQDAYFLEYLEDLEASFREKPLPKYDIDVVHFTTYGSVFSNSVCERITCKDKIL</sequence>
<evidence type="ECO:0000313" key="2">
    <source>
        <dbReference type="Proteomes" id="UP000529446"/>
    </source>
</evidence>
<dbReference type="AlphaFoldDB" id="A0A7X1CX86"/>
<protein>
    <submittedName>
        <fullName evidence="1">DUF4393 domain-containing protein</fullName>
    </submittedName>
</protein>
<organism evidence="1 2">
    <name type="scientific">Listeria booriae</name>
    <dbReference type="NCBI Taxonomy" id="1552123"/>
    <lineage>
        <taxon>Bacteria</taxon>
        <taxon>Bacillati</taxon>
        <taxon>Bacillota</taxon>
        <taxon>Bacilli</taxon>
        <taxon>Bacillales</taxon>
        <taxon>Listeriaceae</taxon>
        <taxon>Listeria</taxon>
    </lineage>
</organism>
<evidence type="ECO:0000313" key="1">
    <source>
        <dbReference type="EMBL" id="MBC2115027.1"/>
    </source>
</evidence>
<gene>
    <name evidence="1" type="ORF">HCB06_00160</name>
</gene>
<dbReference type="Proteomes" id="UP000529446">
    <property type="component" value="Unassembled WGS sequence"/>
</dbReference>
<accession>A0A7X1CX86</accession>
<dbReference type="RefSeq" id="WP_185534773.1">
    <property type="nucleotide sequence ID" value="NZ_JAARXI010000001.1"/>
</dbReference>
<dbReference type="Pfam" id="PF14337">
    <property type="entry name" value="Abi_alpha"/>
    <property type="match status" value="1"/>
</dbReference>
<name>A0A7X1CX86_9LIST</name>